<reference evidence="1 2" key="1">
    <citation type="journal article" date="2023" name="ACS Omega">
        <title>Identification of the Neoaspergillic Acid Biosynthesis Gene Cluster by Establishing an In Vitro CRISPR-Ribonucleoprotein Genetic System in Aspergillus melleus.</title>
        <authorList>
            <person name="Yuan B."/>
            <person name="Grau M.F."/>
            <person name="Murata R.M."/>
            <person name="Torok T."/>
            <person name="Venkateswaran K."/>
            <person name="Stajich J.E."/>
            <person name="Wang C.C.C."/>
        </authorList>
    </citation>
    <scope>NUCLEOTIDE SEQUENCE [LARGE SCALE GENOMIC DNA]</scope>
    <source>
        <strain evidence="1 2">IMV 1140</strain>
    </source>
</reference>
<keyword evidence="2" id="KW-1185">Reference proteome</keyword>
<protein>
    <submittedName>
        <fullName evidence="1">Uncharacterized protein</fullName>
    </submittedName>
</protein>
<evidence type="ECO:0000313" key="2">
    <source>
        <dbReference type="Proteomes" id="UP001177260"/>
    </source>
</evidence>
<dbReference type="EMBL" id="JAOPJF010000026">
    <property type="protein sequence ID" value="KAK1145090.1"/>
    <property type="molecule type" value="Genomic_DNA"/>
</dbReference>
<organism evidence="1 2">
    <name type="scientific">Aspergillus melleus</name>
    <dbReference type="NCBI Taxonomy" id="138277"/>
    <lineage>
        <taxon>Eukaryota</taxon>
        <taxon>Fungi</taxon>
        <taxon>Dikarya</taxon>
        <taxon>Ascomycota</taxon>
        <taxon>Pezizomycotina</taxon>
        <taxon>Eurotiomycetes</taxon>
        <taxon>Eurotiomycetidae</taxon>
        <taxon>Eurotiales</taxon>
        <taxon>Aspergillaceae</taxon>
        <taxon>Aspergillus</taxon>
        <taxon>Aspergillus subgen. Circumdati</taxon>
    </lineage>
</organism>
<comment type="caution">
    <text evidence="1">The sequence shown here is derived from an EMBL/GenBank/DDBJ whole genome shotgun (WGS) entry which is preliminary data.</text>
</comment>
<name>A0ACC3B4E0_9EURO</name>
<sequence>MGRAAASNPHSMVSDWPFKNRSAWDGYQRFADFMNLYPVFPHQPLPSHPKSDKIPYMSQWSLNRFIIVFAVMPMLLHQAWVSLTGRCLGKWTTFVLYSGAYAFNIVHLLRLLRRGLYKYGCFDGDLADRDGIPNSAAGRILGALCKVAGFRVALAVLITYSPDISPLAAISNFTSWAPFLVKLSLYGIVLDLWFYIYHRACHEVSFLWKYHRTHHLTKHPTVAFTAFADDEQELVELAILPLLAFATLWLVGLPLGFYEWWLCLEYINFAEIAGHSGIRVQSFVPSPALWLLLLCGAELAVEDHDLHHRRGYRKSFNYGKQTRVWDRLFGTCDERVEAKAMNVDYDKVVWLDLF</sequence>
<dbReference type="Proteomes" id="UP001177260">
    <property type="component" value="Unassembled WGS sequence"/>
</dbReference>
<accession>A0ACC3B4E0</accession>
<proteinExistence type="predicted"/>
<evidence type="ECO:0000313" key="1">
    <source>
        <dbReference type="EMBL" id="KAK1145090.1"/>
    </source>
</evidence>
<gene>
    <name evidence="1" type="ORF">N8T08_004521</name>
</gene>